<comment type="caution">
    <text evidence="2">The sequence shown here is derived from an EMBL/GenBank/DDBJ whole genome shotgun (WGS) entry which is preliminary data.</text>
</comment>
<organism evidence="2 3">
    <name type="scientific">Ollibium composti</name>
    <dbReference type="NCBI Taxonomy" id="2675109"/>
    <lineage>
        <taxon>Bacteria</taxon>
        <taxon>Pseudomonadati</taxon>
        <taxon>Pseudomonadota</taxon>
        <taxon>Alphaproteobacteria</taxon>
        <taxon>Hyphomicrobiales</taxon>
        <taxon>Phyllobacteriaceae</taxon>
        <taxon>Ollibium</taxon>
    </lineage>
</organism>
<keyword evidence="3" id="KW-1185">Reference proteome</keyword>
<sequence>MTIKLAPTTKKKYRAFLLAAMLGIGASAQAATSQALSAGAPVRATPYFTVEFLGGVALPSPNAIVEPSAYRIAVSSAFGPITDEERVTEEPQPMLDPIQTGAVIPGVFGSVAISMRNFPASTRWASVYRAIRACGNECDRLSPGFAFIVDAVKNKNFSDKLAFVNSGINQLIAYRKDSATYGRLDYWASPEETLRRRAGDCEDFAILKMAALLQAGVPASSMSLVVLQDTKRRVFHAVLSVSTSNGAFILDILDNAVVKDTSLSNYAPLYSFSTDRAWVHGTRTGESRVASLKGGFAGIAPGEGAMN</sequence>
<reference evidence="2 3" key="1">
    <citation type="submission" date="2019-04" db="EMBL/GenBank/DDBJ databases">
        <title>Mesorhizobium composti sp. nov., isolated from compost.</title>
        <authorList>
            <person name="Lin S.-Y."/>
            <person name="Hameed A."/>
            <person name="Hsieh Y.-T."/>
            <person name="Young C.-C."/>
        </authorList>
    </citation>
    <scope>NUCLEOTIDE SEQUENCE [LARGE SCALE GENOMIC DNA]</scope>
    <source>
        <strain evidence="2 3">CC-YTH430</strain>
    </source>
</reference>
<evidence type="ECO:0000256" key="1">
    <source>
        <dbReference type="SAM" id="SignalP"/>
    </source>
</evidence>
<dbReference type="Gene3D" id="3.10.620.30">
    <property type="match status" value="1"/>
</dbReference>
<dbReference type="PANTHER" id="PTHR39327:SF1">
    <property type="entry name" value="BLR5470 PROTEIN"/>
    <property type="match status" value="1"/>
</dbReference>
<dbReference type="SUPFAM" id="SSF54001">
    <property type="entry name" value="Cysteine proteinases"/>
    <property type="match status" value="1"/>
</dbReference>
<dbReference type="InterPro" id="IPR010319">
    <property type="entry name" value="Transglutaminase-like_Cys_pept"/>
</dbReference>
<dbReference type="Pfam" id="PF06035">
    <property type="entry name" value="Peptidase_C93"/>
    <property type="match status" value="1"/>
</dbReference>
<dbReference type="EMBL" id="SSNY01000013">
    <property type="protein sequence ID" value="THF55007.1"/>
    <property type="molecule type" value="Genomic_DNA"/>
</dbReference>
<name>A0ABY2Q4I5_9HYPH</name>
<proteinExistence type="predicted"/>
<gene>
    <name evidence="2" type="ORF">E6C48_19070</name>
</gene>
<protein>
    <submittedName>
        <fullName evidence="2">Transglutaminase</fullName>
    </submittedName>
</protein>
<dbReference type="Proteomes" id="UP000306441">
    <property type="component" value="Unassembled WGS sequence"/>
</dbReference>
<dbReference type="InterPro" id="IPR038765">
    <property type="entry name" value="Papain-like_cys_pep_sf"/>
</dbReference>
<accession>A0ABY2Q4I5</accession>
<keyword evidence="1" id="KW-0732">Signal</keyword>
<evidence type="ECO:0000313" key="2">
    <source>
        <dbReference type="EMBL" id="THF55007.1"/>
    </source>
</evidence>
<feature type="signal peptide" evidence="1">
    <location>
        <begin position="1"/>
        <end position="30"/>
    </location>
</feature>
<dbReference type="RefSeq" id="WP_136359779.1">
    <property type="nucleotide sequence ID" value="NZ_SSNY01000013.1"/>
</dbReference>
<evidence type="ECO:0000313" key="3">
    <source>
        <dbReference type="Proteomes" id="UP000306441"/>
    </source>
</evidence>
<feature type="chain" id="PRO_5046406697" evidence="1">
    <location>
        <begin position="31"/>
        <end position="307"/>
    </location>
</feature>
<dbReference type="PANTHER" id="PTHR39327">
    <property type="match status" value="1"/>
</dbReference>